<accession>A0ABN9A6Q9</accession>
<dbReference type="Proteomes" id="UP001176941">
    <property type="component" value="Chromosome X"/>
</dbReference>
<sequence length="146" mass="15216">MLSRASLQQGTVYDLFIKEQGDVSGFLGPQGRLCSAGGLAAIGAYLGESVCERRAPGRSEGGGGRLGSRVRLFATPSMVALSSVYGMFQARMTTSGSPPFPGDLRARVSRAPRSGGWILCHGASRDAPGETRKGNLKTRAAVKTAV</sequence>
<reference evidence="1" key="1">
    <citation type="submission" date="2023-04" db="EMBL/GenBank/DDBJ databases">
        <authorList>
            <consortium name="ELIXIR-Norway"/>
        </authorList>
    </citation>
    <scope>NUCLEOTIDE SEQUENCE [LARGE SCALE GENOMIC DNA]</scope>
</reference>
<evidence type="ECO:0000313" key="2">
    <source>
        <dbReference type="Proteomes" id="UP001176941"/>
    </source>
</evidence>
<proteinExistence type="predicted"/>
<gene>
    <name evidence="1" type="ORF">MRATA1EN1_LOCUS29038</name>
</gene>
<evidence type="ECO:0000313" key="1">
    <source>
        <dbReference type="EMBL" id="CAI9180076.1"/>
    </source>
</evidence>
<keyword evidence="2" id="KW-1185">Reference proteome</keyword>
<name>A0ABN9A6Q9_RANTA</name>
<organism evidence="1 2">
    <name type="scientific">Rangifer tarandus platyrhynchus</name>
    <name type="common">Svalbard reindeer</name>
    <dbReference type="NCBI Taxonomy" id="3082113"/>
    <lineage>
        <taxon>Eukaryota</taxon>
        <taxon>Metazoa</taxon>
        <taxon>Chordata</taxon>
        <taxon>Craniata</taxon>
        <taxon>Vertebrata</taxon>
        <taxon>Euteleostomi</taxon>
        <taxon>Mammalia</taxon>
        <taxon>Eutheria</taxon>
        <taxon>Laurasiatheria</taxon>
        <taxon>Artiodactyla</taxon>
        <taxon>Ruminantia</taxon>
        <taxon>Pecora</taxon>
        <taxon>Cervidae</taxon>
        <taxon>Odocoileinae</taxon>
        <taxon>Rangifer</taxon>
    </lineage>
</organism>
<protein>
    <submittedName>
        <fullName evidence="1">Uncharacterized protein</fullName>
    </submittedName>
</protein>
<dbReference type="EMBL" id="OX460343">
    <property type="protein sequence ID" value="CAI9180076.1"/>
    <property type="molecule type" value="Genomic_DNA"/>
</dbReference>